<dbReference type="InterPro" id="IPR023214">
    <property type="entry name" value="HAD_sf"/>
</dbReference>
<dbReference type="InterPro" id="IPR008250">
    <property type="entry name" value="ATPase_P-typ_transduc_dom_A_sf"/>
</dbReference>
<dbReference type="InParanoid" id="A0A0G4G477"/>
<evidence type="ECO:0000256" key="6">
    <source>
        <dbReference type="SAM" id="MobiDB-lite"/>
    </source>
</evidence>
<dbReference type="Proteomes" id="UP000041254">
    <property type="component" value="Unassembled WGS sequence"/>
</dbReference>
<gene>
    <name evidence="9" type="ORF">Vbra_16951</name>
</gene>
<dbReference type="SUPFAM" id="SSF56784">
    <property type="entry name" value="HAD-like"/>
    <property type="match status" value="2"/>
</dbReference>
<proteinExistence type="inferred from homology"/>
<dbReference type="SUPFAM" id="SSF81660">
    <property type="entry name" value="Metal cation-transporting ATPase, ATP-binding domain N"/>
    <property type="match status" value="1"/>
</dbReference>
<dbReference type="InterPro" id="IPR023298">
    <property type="entry name" value="ATPase_P-typ_TM_dom_sf"/>
</dbReference>
<dbReference type="OrthoDB" id="436087at2759"/>
<feature type="region of interest" description="Disordered" evidence="6">
    <location>
        <begin position="714"/>
        <end position="749"/>
    </location>
</feature>
<dbReference type="VEuPathDB" id="CryptoDB:Vbra_16951"/>
<dbReference type="SUPFAM" id="SSF81665">
    <property type="entry name" value="Calcium ATPase, transmembrane domain M"/>
    <property type="match status" value="1"/>
</dbReference>
<dbReference type="InterPro" id="IPR018303">
    <property type="entry name" value="ATPase_P-typ_P_site"/>
</dbReference>
<dbReference type="PRINTS" id="PR00119">
    <property type="entry name" value="CATATPASE"/>
</dbReference>
<name>A0A0G4G477_VITBC</name>
<feature type="compositionally biased region" description="Polar residues" evidence="6">
    <location>
        <begin position="720"/>
        <end position="730"/>
    </location>
</feature>
<dbReference type="AlphaFoldDB" id="A0A0G4G477"/>
<evidence type="ECO:0000256" key="1">
    <source>
        <dbReference type="ARBA" id="ARBA00004370"/>
    </source>
</evidence>
<dbReference type="InterPro" id="IPR059000">
    <property type="entry name" value="ATPase_P-type_domA"/>
</dbReference>
<evidence type="ECO:0000256" key="3">
    <source>
        <dbReference type="ARBA" id="ARBA00022692"/>
    </source>
</evidence>
<dbReference type="SUPFAM" id="SSF81653">
    <property type="entry name" value="Calcium ATPase, transduction domain A"/>
    <property type="match status" value="1"/>
</dbReference>
<keyword evidence="5 7" id="KW-0472">Membrane</keyword>
<accession>A0A0G4G477</accession>
<dbReference type="Gene3D" id="3.40.50.1000">
    <property type="entry name" value="HAD superfamily/HAD-like"/>
    <property type="match status" value="2"/>
</dbReference>
<dbReference type="PROSITE" id="PS00154">
    <property type="entry name" value="ATPASE_E1_E2"/>
    <property type="match status" value="1"/>
</dbReference>
<feature type="transmembrane region" description="Helical" evidence="7">
    <location>
        <begin position="1009"/>
        <end position="1033"/>
    </location>
</feature>
<sequence length="1081" mass="114101">MEEIAIPVEEVGITVEPPRVEEVAIPVEPPSPRHFVTVFRVQNLCCTSEVRLIRSLLKESEDAEVRGLIHEVETNPITHIAVVKHSSALPAARIASILNAAHLGASILTHGKGKAGADSDKEWSLLKWARSAWVPLLQTLPYVVLLAVTSVRDLQGFDDSRSVFYVLGCAATILITGFSLLRSALRALSACRCDASVLMTIGVLGASLSCHWVDAATIAFLYHLSSLLNDLCLSKIQCSLARLLLDTPHVAFLKPTLDTSGALVPMDVDDLMEGMVIRVREGEVVPIDGTVVGGEGFVDESSLTGESLPTYKAKTEGCPCCEPHVHPATQVYSGTLLQTGYLDVRVTASANDSVAARMSSVVQQAQANTTTAVGQAVDRFAQIYTPTIIALAVACCMVPIVVALTEYAEAGRWAHWVSHGGLLQAAQKGMFVLLVACPCSIVVAPSVSYLCGMVSAARLHGALVKGSEALEALSQLGLLAVDKTGTLTEGHYTIVSEWYRNKADREHVLRLAAAVETKANHPMSALLINLWTGCATEFHEQRQDEVTPPVPEVTEFTFVKGMGVKGMVEGEMVTIGSLAFMRHQDITVSHEASTLVQQWMGGPTAGQHGAIDGLSPASLPGRHGVSITSVVYIAVGQQVEALALVEDPLRQAAFCAISQLRSLSVKCVLLTGDTPQSAAAVASALPLTKAIGGLKPPDKMHYIQQLRSIAAHRARGGNRTIATKNKPSWDSLTISRTTSRPSPPRSEQQRLLDHDHLPQVITAGPIVSPPLITVEQQPPAAAAASSAACCSTATTGCGLTRATEREGKLTSPTKVQPQPQPQQPPPVKKAACASRCCSEEQQPSLSIPSHPSDSWNFKRVLGHGVNKIGKAQSRTLSDFNTPDSSMWPCDACTCPDACGCEPASLGGGEGPPFLSPNEALLQLCDCKRMWDGVYGQAVGMLGDGINDAPALASADCGIAVAFHGGGGGVGLVQHLAVESASVVLHGSLDDLPALVSLSRKCRRIVWQNLAIAVGLKVGVLLVALVLMVDRLVAVHGGSEWKALGALATGGGEMVVPLWVAALTDGLSLILVLLNGMRALGG</sequence>
<feature type="transmembrane region" description="Helical" evidence="7">
    <location>
        <begin position="388"/>
        <end position="410"/>
    </location>
</feature>
<dbReference type="Pfam" id="PF00122">
    <property type="entry name" value="E1-E2_ATPase"/>
    <property type="match status" value="1"/>
</dbReference>
<dbReference type="PANTHER" id="PTHR48085">
    <property type="entry name" value="CADMIUM/ZINC-TRANSPORTING ATPASE HMA2-RELATED"/>
    <property type="match status" value="1"/>
</dbReference>
<dbReference type="InterPro" id="IPR023299">
    <property type="entry name" value="ATPase_P-typ_cyto_dom_N"/>
</dbReference>
<comment type="similarity">
    <text evidence="2">Belongs to the cation transport ATPase (P-type) (TC 3.A.3) family. Type IB subfamily.</text>
</comment>
<dbReference type="PANTHER" id="PTHR48085:SF5">
    <property type="entry name" value="CADMIUM_ZINC-TRANSPORTING ATPASE HMA4-RELATED"/>
    <property type="match status" value="1"/>
</dbReference>
<reference evidence="9 10" key="1">
    <citation type="submission" date="2014-11" db="EMBL/GenBank/DDBJ databases">
        <authorList>
            <person name="Zhu J."/>
            <person name="Qi W."/>
            <person name="Song R."/>
        </authorList>
    </citation>
    <scope>NUCLEOTIDE SEQUENCE [LARGE SCALE GENOMIC DNA]</scope>
</reference>
<evidence type="ECO:0000313" key="10">
    <source>
        <dbReference type="Proteomes" id="UP000041254"/>
    </source>
</evidence>
<feature type="transmembrane region" description="Helical" evidence="7">
    <location>
        <begin position="1053"/>
        <end position="1073"/>
    </location>
</feature>
<comment type="subcellular location">
    <subcellularLocation>
        <location evidence="1">Membrane</location>
    </subcellularLocation>
</comment>
<dbReference type="PhylomeDB" id="A0A0G4G477"/>
<dbReference type="InterPro" id="IPR036412">
    <property type="entry name" value="HAD-like_sf"/>
</dbReference>
<feature type="transmembrane region" description="Helical" evidence="7">
    <location>
        <begin position="430"/>
        <end position="451"/>
    </location>
</feature>
<feature type="region of interest" description="Disordered" evidence="6">
    <location>
        <begin position="804"/>
        <end position="826"/>
    </location>
</feature>
<evidence type="ECO:0000256" key="2">
    <source>
        <dbReference type="ARBA" id="ARBA00006024"/>
    </source>
</evidence>
<evidence type="ECO:0000313" key="9">
    <source>
        <dbReference type="EMBL" id="CEM23120.1"/>
    </source>
</evidence>
<dbReference type="InterPro" id="IPR051014">
    <property type="entry name" value="Cation_Transport_ATPase_IB"/>
</dbReference>
<dbReference type="GO" id="GO:0022857">
    <property type="term" value="F:transmembrane transporter activity"/>
    <property type="evidence" value="ECO:0007669"/>
    <property type="project" value="TreeGrafter"/>
</dbReference>
<evidence type="ECO:0000256" key="7">
    <source>
        <dbReference type="SAM" id="Phobius"/>
    </source>
</evidence>
<feature type="domain" description="P-type ATPase A" evidence="8">
    <location>
        <begin position="260"/>
        <end position="362"/>
    </location>
</feature>
<dbReference type="Gene3D" id="3.40.1110.10">
    <property type="entry name" value="Calcium-transporting ATPase, cytoplasmic domain N"/>
    <property type="match status" value="1"/>
</dbReference>
<dbReference type="STRING" id="1169540.A0A0G4G477"/>
<dbReference type="Gene3D" id="2.70.150.10">
    <property type="entry name" value="Calcium-transporting ATPase, cytoplasmic transduction domain A"/>
    <property type="match status" value="1"/>
</dbReference>
<evidence type="ECO:0000256" key="4">
    <source>
        <dbReference type="ARBA" id="ARBA00022989"/>
    </source>
</evidence>
<dbReference type="GO" id="GO:0016020">
    <property type="term" value="C:membrane"/>
    <property type="evidence" value="ECO:0007669"/>
    <property type="project" value="UniProtKB-SubCell"/>
</dbReference>
<organism evidence="9 10">
    <name type="scientific">Vitrella brassicaformis (strain CCMP3155)</name>
    <dbReference type="NCBI Taxonomy" id="1169540"/>
    <lineage>
        <taxon>Eukaryota</taxon>
        <taxon>Sar</taxon>
        <taxon>Alveolata</taxon>
        <taxon>Colpodellida</taxon>
        <taxon>Vitrellaceae</taxon>
        <taxon>Vitrella</taxon>
    </lineage>
</organism>
<dbReference type="Pfam" id="PF00702">
    <property type="entry name" value="Hydrolase"/>
    <property type="match status" value="1"/>
</dbReference>
<dbReference type="EMBL" id="CDMY01000562">
    <property type="protein sequence ID" value="CEM23120.1"/>
    <property type="molecule type" value="Genomic_DNA"/>
</dbReference>
<keyword evidence="3 7" id="KW-0812">Transmembrane</keyword>
<keyword evidence="10" id="KW-1185">Reference proteome</keyword>
<evidence type="ECO:0000256" key="5">
    <source>
        <dbReference type="ARBA" id="ARBA00023136"/>
    </source>
</evidence>
<protein>
    <recommendedName>
        <fullName evidence="8">P-type ATPase A domain-containing protein</fullName>
    </recommendedName>
</protein>
<dbReference type="GO" id="GO:0000166">
    <property type="term" value="F:nucleotide binding"/>
    <property type="evidence" value="ECO:0007669"/>
    <property type="project" value="InterPro"/>
</dbReference>
<evidence type="ECO:0000259" key="8">
    <source>
        <dbReference type="Pfam" id="PF00122"/>
    </source>
</evidence>
<feature type="compositionally biased region" description="Low complexity" evidence="6">
    <location>
        <begin position="731"/>
        <end position="740"/>
    </location>
</feature>
<feature type="transmembrane region" description="Helical" evidence="7">
    <location>
        <begin position="163"/>
        <end position="181"/>
    </location>
</feature>
<keyword evidence="4 7" id="KW-1133">Transmembrane helix</keyword>